<feature type="compositionally biased region" description="Pro residues" evidence="1">
    <location>
        <begin position="71"/>
        <end position="81"/>
    </location>
</feature>
<feature type="region of interest" description="Disordered" evidence="1">
    <location>
        <begin position="55"/>
        <end position="84"/>
    </location>
</feature>
<sequence length="150" mass="16791">MKKNLARQRYFTSFTSKIVQNARETHHLTCQSESVSSGRRYRDIVLYLRPRPFTARLTRDTPTTTTTAATPQPPPPLPLPCFPSSLTATEGKSLPLLPGISYSKAQFRDLPRLGNKSLSLPHISESYWVEWWSFQLAGGRRGGGKSVGQT</sequence>
<accession>A0A5B7IT87</accession>
<keyword evidence="3" id="KW-1185">Reference proteome</keyword>
<evidence type="ECO:0000313" key="2">
    <source>
        <dbReference type="EMBL" id="MPC84866.1"/>
    </source>
</evidence>
<gene>
    <name evidence="2" type="ORF">E2C01_079616</name>
</gene>
<name>A0A5B7IT87_PORTR</name>
<comment type="caution">
    <text evidence="2">The sequence shown here is derived from an EMBL/GenBank/DDBJ whole genome shotgun (WGS) entry which is preliminary data.</text>
</comment>
<dbReference type="Proteomes" id="UP000324222">
    <property type="component" value="Unassembled WGS sequence"/>
</dbReference>
<evidence type="ECO:0000313" key="3">
    <source>
        <dbReference type="Proteomes" id="UP000324222"/>
    </source>
</evidence>
<organism evidence="2 3">
    <name type="scientific">Portunus trituberculatus</name>
    <name type="common">Swimming crab</name>
    <name type="synonym">Neptunus trituberculatus</name>
    <dbReference type="NCBI Taxonomy" id="210409"/>
    <lineage>
        <taxon>Eukaryota</taxon>
        <taxon>Metazoa</taxon>
        <taxon>Ecdysozoa</taxon>
        <taxon>Arthropoda</taxon>
        <taxon>Crustacea</taxon>
        <taxon>Multicrustacea</taxon>
        <taxon>Malacostraca</taxon>
        <taxon>Eumalacostraca</taxon>
        <taxon>Eucarida</taxon>
        <taxon>Decapoda</taxon>
        <taxon>Pleocyemata</taxon>
        <taxon>Brachyura</taxon>
        <taxon>Eubrachyura</taxon>
        <taxon>Portunoidea</taxon>
        <taxon>Portunidae</taxon>
        <taxon>Portuninae</taxon>
        <taxon>Portunus</taxon>
    </lineage>
</organism>
<dbReference type="AlphaFoldDB" id="A0A5B7IT87"/>
<dbReference type="EMBL" id="VSRR010066649">
    <property type="protein sequence ID" value="MPC84866.1"/>
    <property type="molecule type" value="Genomic_DNA"/>
</dbReference>
<protein>
    <submittedName>
        <fullName evidence="2">Uncharacterized protein</fullName>
    </submittedName>
</protein>
<feature type="compositionally biased region" description="Low complexity" evidence="1">
    <location>
        <begin position="55"/>
        <end position="70"/>
    </location>
</feature>
<reference evidence="2 3" key="1">
    <citation type="submission" date="2019-05" db="EMBL/GenBank/DDBJ databases">
        <title>Another draft genome of Portunus trituberculatus and its Hox gene families provides insights of decapod evolution.</title>
        <authorList>
            <person name="Jeong J.-H."/>
            <person name="Song I."/>
            <person name="Kim S."/>
            <person name="Choi T."/>
            <person name="Kim D."/>
            <person name="Ryu S."/>
            <person name="Kim W."/>
        </authorList>
    </citation>
    <scope>NUCLEOTIDE SEQUENCE [LARGE SCALE GENOMIC DNA]</scope>
    <source>
        <tissue evidence="2">Muscle</tissue>
    </source>
</reference>
<evidence type="ECO:0000256" key="1">
    <source>
        <dbReference type="SAM" id="MobiDB-lite"/>
    </source>
</evidence>
<proteinExistence type="predicted"/>